<keyword evidence="2" id="KW-1185">Reference proteome</keyword>
<organism evidence="1 2">
    <name type="scientific">Caerostris extrusa</name>
    <name type="common">Bark spider</name>
    <name type="synonym">Caerostris bankana</name>
    <dbReference type="NCBI Taxonomy" id="172846"/>
    <lineage>
        <taxon>Eukaryota</taxon>
        <taxon>Metazoa</taxon>
        <taxon>Ecdysozoa</taxon>
        <taxon>Arthropoda</taxon>
        <taxon>Chelicerata</taxon>
        <taxon>Arachnida</taxon>
        <taxon>Araneae</taxon>
        <taxon>Araneomorphae</taxon>
        <taxon>Entelegynae</taxon>
        <taxon>Araneoidea</taxon>
        <taxon>Araneidae</taxon>
        <taxon>Caerostris</taxon>
    </lineage>
</organism>
<dbReference type="AlphaFoldDB" id="A0AAV4Y2B8"/>
<reference evidence="1 2" key="1">
    <citation type="submission" date="2021-06" db="EMBL/GenBank/DDBJ databases">
        <title>Caerostris extrusa draft genome.</title>
        <authorList>
            <person name="Kono N."/>
            <person name="Arakawa K."/>
        </authorList>
    </citation>
    <scope>NUCLEOTIDE SEQUENCE [LARGE SCALE GENOMIC DNA]</scope>
</reference>
<comment type="caution">
    <text evidence="1">The sequence shown here is derived from an EMBL/GenBank/DDBJ whole genome shotgun (WGS) entry which is preliminary data.</text>
</comment>
<dbReference type="EMBL" id="BPLR01001311">
    <property type="protein sequence ID" value="GIZ01498.1"/>
    <property type="molecule type" value="Genomic_DNA"/>
</dbReference>
<accession>A0AAV4Y2B8</accession>
<evidence type="ECO:0000313" key="2">
    <source>
        <dbReference type="Proteomes" id="UP001054945"/>
    </source>
</evidence>
<name>A0AAV4Y2B8_CAEEX</name>
<proteinExistence type="predicted"/>
<dbReference type="Proteomes" id="UP001054945">
    <property type="component" value="Unassembled WGS sequence"/>
</dbReference>
<protein>
    <submittedName>
        <fullName evidence="1">Uncharacterized protein</fullName>
    </submittedName>
</protein>
<sequence>MAGPKCSPVEFEKEESDRAIWSVSSKRFFAGVIWSDRCAGPQSARLRHDREGALSQSASLEDLLLLIGAFVSVLGEYWVRTGKTVGRTGSVLTDNR</sequence>
<evidence type="ECO:0000313" key="1">
    <source>
        <dbReference type="EMBL" id="GIZ01498.1"/>
    </source>
</evidence>
<gene>
    <name evidence="1" type="ORF">CEXT_18381</name>
</gene>